<proteinExistence type="predicted"/>
<gene>
    <name evidence="2" type="ORF">MSSIT_1474</name>
</gene>
<dbReference type="AlphaFoldDB" id="A0A0E3P408"/>
<keyword evidence="1" id="KW-0812">Transmembrane</keyword>
<organism evidence="2 3">
    <name type="scientific">Methanosarcina siciliae T4/M</name>
    <dbReference type="NCBI Taxonomy" id="1434120"/>
    <lineage>
        <taxon>Archaea</taxon>
        <taxon>Methanobacteriati</taxon>
        <taxon>Methanobacteriota</taxon>
        <taxon>Stenosarchaea group</taxon>
        <taxon>Methanomicrobia</taxon>
        <taxon>Methanosarcinales</taxon>
        <taxon>Methanosarcinaceae</taxon>
        <taxon>Methanosarcina</taxon>
    </lineage>
</organism>
<dbReference type="HOGENOM" id="CLU_2802310_0_0_2"/>
<evidence type="ECO:0000313" key="2">
    <source>
        <dbReference type="EMBL" id="AKB28193.1"/>
    </source>
</evidence>
<sequence length="67" mass="7752">MDSPGQGEFIPMYFVSLLQCLFGELFILLTGRFRPGAARRERKTKAPALTLSRYTDYSPNCRIHEKR</sequence>
<protein>
    <submittedName>
        <fullName evidence="2">Uncharacterized protein</fullName>
    </submittedName>
</protein>
<keyword evidence="1" id="KW-1133">Transmembrane helix</keyword>
<keyword evidence="3" id="KW-1185">Reference proteome</keyword>
<reference evidence="2 3" key="1">
    <citation type="submission" date="2014-07" db="EMBL/GenBank/DDBJ databases">
        <title>Methanogenic archaea and the global carbon cycle.</title>
        <authorList>
            <person name="Henriksen J.R."/>
            <person name="Luke J."/>
            <person name="Reinhart S."/>
            <person name="Benedict M.N."/>
            <person name="Youngblut N.D."/>
            <person name="Metcalf M.E."/>
            <person name="Whitaker R.J."/>
            <person name="Metcalf W.W."/>
        </authorList>
    </citation>
    <scope>NUCLEOTIDE SEQUENCE [LARGE SCALE GENOMIC DNA]</scope>
    <source>
        <strain evidence="2 3">T4/M</strain>
    </source>
</reference>
<dbReference type="PATRIC" id="fig|1434120.4.peg.1891"/>
<name>A0A0E3P408_9EURY</name>
<evidence type="ECO:0000256" key="1">
    <source>
        <dbReference type="SAM" id="Phobius"/>
    </source>
</evidence>
<dbReference type="Proteomes" id="UP000033111">
    <property type="component" value="Chromosome"/>
</dbReference>
<evidence type="ECO:0000313" key="3">
    <source>
        <dbReference type="Proteomes" id="UP000033111"/>
    </source>
</evidence>
<feature type="transmembrane region" description="Helical" evidence="1">
    <location>
        <begin position="12"/>
        <end position="33"/>
    </location>
</feature>
<accession>A0A0E3P408</accession>
<dbReference type="EMBL" id="CP009506">
    <property type="protein sequence ID" value="AKB28193.1"/>
    <property type="molecule type" value="Genomic_DNA"/>
</dbReference>
<keyword evidence="1" id="KW-0472">Membrane</keyword>
<dbReference type="KEGG" id="msw:MSSIT_1474"/>